<comment type="catalytic activity">
    <reaction evidence="7">
        <text>L-threonyl-[protein] + ATP = O-phospho-L-threonyl-[protein] + ADP + H(+)</text>
        <dbReference type="Rhea" id="RHEA:46608"/>
        <dbReference type="Rhea" id="RHEA-COMP:11060"/>
        <dbReference type="Rhea" id="RHEA-COMP:11605"/>
        <dbReference type="ChEBI" id="CHEBI:15378"/>
        <dbReference type="ChEBI" id="CHEBI:30013"/>
        <dbReference type="ChEBI" id="CHEBI:30616"/>
        <dbReference type="ChEBI" id="CHEBI:61977"/>
        <dbReference type="ChEBI" id="CHEBI:456216"/>
        <dbReference type="EC" id="2.7.11.1"/>
    </reaction>
</comment>
<dbReference type="PANTHER" id="PTHR24343">
    <property type="entry name" value="SERINE/THREONINE KINASE"/>
    <property type="match status" value="1"/>
</dbReference>
<dbReference type="EMBL" id="LNZH02000216">
    <property type="protein sequence ID" value="OCB84244.1"/>
    <property type="molecule type" value="Genomic_DNA"/>
</dbReference>
<feature type="compositionally biased region" description="Basic and acidic residues" evidence="10">
    <location>
        <begin position="857"/>
        <end position="869"/>
    </location>
</feature>
<accession>A0A9Q5N868</accession>
<evidence type="ECO:0000256" key="1">
    <source>
        <dbReference type="ARBA" id="ARBA00012513"/>
    </source>
</evidence>
<feature type="compositionally biased region" description="Low complexity" evidence="10">
    <location>
        <begin position="17"/>
        <end position="30"/>
    </location>
</feature>
<dbReference type="InterPro" id="IPR008271">
    <property type="entry name" value="Ser/Thr_kinase_AS"/>
</dbReference>
<gene>
    <name evidence="12" type="ORF">A7U60_g8921</name>
</gene>
<keyword evidence="3" id="KW-0808">Transferase</keyword>
<feature type="region of interest" description="Disordered" evidence="10">
    <location>
        <begin position="240"/>
        <end position="355"/>
    </location>
</feature>
<feature type="compositionally biased region" description="Basic and acidic residues" evidence="10">
    <location>
        <begin position="320"/>
        <end position="333"/>
    </location>
</feature>
<dbReference type="GO" id="GO:0005829">
    <property type="term" value="C:cytosol"/>
    <property type="evidence" value="ECO:0007669"/>
    <property type="project" value="TreeGrafter"/>
</dbReference>
<feature type="compositionally biased region" description="Low complexity" evidence="10">
    <location>
        <begin position="243"/>
        <end position="262"/>
    </location>
</feature>
<organism evidence="12 13">
    <name type="scientific">Sanghuangporus baumii</name>
    <name type="common">Phellinus baumii</name>
    <dbReference type="NCBI Taxonomy" id="108892"/>
    <lineage>
        <taxon>Eukaryota</taxon>
        <taxon>Fungi</taxon>
        <taxon>Dikarya</taxon>
        <taxon>Basidiomycota</taxon>
        <taxon>Agaricomycotina</taxon>
        <taxon>Agaricomycetes</taxon>
        <taxon>Hymenochaetales</taxon>
        <taxon>Hymenochaetaceae</taxon>
        <taxon>Sanghuangporus</taxon>
    </lineage>
</organism>
<evidence type="ECO:0000256" key="2">
    <source>
        <dbReference type="ARBA" id="ARBA00022527"/>
    </source>
</evidence>
<feature type="compositionally biased region" description="Polar residues" evidence="10">
    <location>
        <begin position="367"/>
        <end position="380"/>
    </location>
</feature>
<dbReference type="PROSITE" id="PS00108">
    <property type="entry name" value="PROTEIN_KINASE_ST"/>
    <property type="match status" value="1"/>
</dbReference>
<feature type="compositionally biased region" description="Low complexity" evidence="10">
    <location>
        <begin position="691"/>
        <end position="708"/>
    </location>
</feature>
<feature type="compositionally biased region" description="Polar residues" evidence="10">
    <location>
        <begin position="709"/>
        <end position="728"/>
    </location>
</feature>
<feature type="compositionally biased region" description="Basic residues" evidence="10">
    <location>
        <begin position="303"/>
        <end position="312"/>
    </location>
</feature>
<protein>
    <recommendedName>
        <fullName evidence="1">non-specific serine/threonine protein kinase</fullName>
        <ecNumber evidence="1">2.7.11.1</ecNumber>
    </recommendedName>
</protein>
<dbReference type="AlphaFoldDB" id="A0A9Q5N868"/>
<feature type="compositionally biased region" description="Low complexity" evidence="10">
    <location>
        <begin position="38"/>
        <end position="56"/>
    </location>
</feature>
<dbReference type="SMART" id="SM00220">
    <property type="entry name" value="S_TKc"/>
    <property type="match status" value="1"/>
</dbReference>
<feature type="region of interest" description="Disordered" evidence="10">
    <location>
        <begin position="820"/>
        <end position="898"/>
    </location>
</feature>
<dbReference type="OrthoDB" id="6513151at2759"/>
<feature type="compositionally biased region" description="Low complexity" evidence="10">
    <location>
        <begin position="183"/>
        <end position="201"/>
    </location>
</feature>
<evidence type="ECO:0000256" key="9">
    <source>
        <dbReference type="PROSITE-ProRule" id="PRU10141"/>
    </source>
</evidence>
<feature type="region of interest" description="Disordered" evidence="10">
    <location>
        <begin position="777"/>
        <end position="799"/>
    </location>
</feature>
<feature type="region of interest" description="Disordered" evidence="10">
    <location>
        <begin position="653"/>
        <end position="741"/>
    </location>
</feature>
<feature type="compositionally biased region" description="Polar residues" evidence="10">
    <location>
        <begin position="64"/>
        <end position="99"/>
    </location>
</feature>
<keyword evidence="5" id="KW-0418">Kinase</keyword>
<feature type="compositionally biased region" description="Low complexity" evidence="10">
    <location>
        <begin position="729"/>
        <end position="738"/>
    </location>
</feature>
<dbReference type="SUPFAM" id="SSF56112">
    <property type="entry name" value="Protein kinase-like (PK-like)"/>
    <property type="match status" value="1"/>
</dbReference>
<dbReference type="EC" id="2.7.11.1" evidence="1"/>
<evidence type="ECO:0000259" key="11">
    <source>
        <dbReference type="PROSITE" id="PS50011"/>
    </source>
</evidence>
<evidence type="ECO:0000313" key="12">
    <source>
        <dbReference type="EMBL" id="OCB84244.1"/>
    </source>
</evidence>
<keyword evidence="4 9" id="KW-0547">Nucleotide-binding</keyword>
<keyword evidence="6 9" id="KW-0067">ATP-binding</keyword>
<dbReference type="Pfam" id="PF00069">
    <property type="entry name" value="Pkinase"/>
    <property type="match status" value="1"/>
</dbReference>
<evidence type="ECO:0000256" key="3">
    <source>
        <dbReference type="ARBA" id="ARBA00022679"/>
    </source>
</evidence>
<feature type="compositionally biased region" description="Polar residues" evidence="10">
    <location>
        <begin position="146"/>
        <end position="156"/>
    </location>
</feature>
<sequence>MEPVALAFPVKAPPSNAGSTSSAVGAAGPAPLHIVTALPRKVPSSPSSPLSPNHLRPSPRRGSTDTALSQLSMSQPLSRSSMDTSQSESTRARTSQSNLVAVPEVADLGRPAQEQAFPQQRASSPSASPSTSPAITPPSATPTPSEQVPSGLSGSVRSPRRRSLFGIRSPTGINRPPSPSEQPSPASDSSPTADTDASSSTVTVTMKEEQQKHNPLHDLKRFLNHHIPHHRSSNQLRAVQKFAASSSSSSAASKNGTTIHTPTEPHETPVTQARGPKFANVEVYDRGDTTPHPSSQPANNRMVRTHGRHPSKPRVGSVFSRKDSKKISTDSTEKPSNGDVPVTHDAVKHSKGRPAGTIIDDASFVASPQRTRSSGANTSKAGKFRRVSPSESSHTTISVGHLHHALHTVGNRHHLHGSHRYDQNIHGHNVILSLHDATQAHLTKKYGKWGRVLGSGAGGTVRLIKASQKHGGRIYAVKEFRPKRNGESDKEYEKKVTAEFCVGSTLHHPNIIETVDIVMEYAPFDLFNVVMSGKMTRPEIYCVFRQICDGVEYLHSMGLAHRDLKLDNCVMTEGNVVKLIDFGTATVFHYPGKQQVKATGVVGSDPYLAPEVLSEENYDPRKTDVWSVAMIFLCMILRRFPWKLPDPKTDPNFRNFVNAHPDLRAKPTKKLPPTTPTSNEASKESSLRQPSRSASGASADQDSSVASSETYGSLLASSDASSVMTVPTSESGSEGSSSDDARSLYKNDILDAQGHRPRGSILTLPAMLIPDRPLSQVESPRALDPSDLKFARPSAVTTSAPASPILRAIEHDATIEETSSMMSNPAETPKVEHRPPRSASTPITPSADAPTPVPRVPRQEAESTPKIDSDDTVPPAPRKRQRTDSVDTTQQGGADSIFRLLPRETRNAIRRMMHIEPAARCTLSDLLKGKGKHSALLCGCTTPFDNRRSESGIGSPGHCQDHCCEPGEEDDGDEWLKSIDPCYVSSKTPDHTHVKVIAEDKPPKKRFF</sequence>
<feature type="compositionally biased region" description="Low complexity" evidence="10">
    <location>
        <begin position="122"/>
        <end position="134"/>
    </location>
</feature>
<dbReference type="PROSITE" id="PS50011">
    <property type="entry name" value="PROTEIN_KINASE_DOM"/>
    <property type="match status" value="1"/>
</dbReference>
<evidence type="ECO:0000256" key="5">
    <source>
        <dbReference type="ARBA" id="ARBA00022777"/>
    </source>
</evidence>
<feature type="compositionally biased region" description="Basic and acidic residues" evidence="10">
    <location>
        <begin position="206"/>
        <end position="221"/>
    </location>
</feature>
<dbReference type="PROSITE" id="PS00107">
    <property type="entry name" value="PROTEIN_KINASE_ATP"/>
    <property type="match status" value="1"/>
</dbReference>
<dbReference type="InterPro" id="IPR000719">
    <property type="entry name" value="Prot_kinase_dom"/>
</dbReference>
<dbReference type="Proteomes" id="UP000757232">
    <property type="component" value="Unassembled WGS sequence"/>
</dbReference>
<evidence type="ECO:0000256" key="6">
    <source>
        <dbReference type="ARBA" id="ARBA00022840"/>
    </source>
</evidence>
<dbReference type="Gene3D" id="1.10.510.10">
    <property type="entry name" value="Transferase(Phosphotransferase) domain 1"/>
    <property type="match status" value="1"/>
</dbReference>
<evidence type="ECO:0000256" key="4">
    <source>
        <dbReference type="ARBA" id="ARBA00022741"/>
    </source>
</evidence>
<reference evidence="12" key="1">
    <citation type="submission" date="2016-06" db="EMBL/GenBank/DDBJ databases">
        <title>Draft Genome sequence of the fungus Inonotus baumii.</title>
        <authorList>
            <person name="Zhu H."/>
            <person name="Lin W."/>
        </authorList>
    </citation>
    <scope>NUCLEOTIDE SEQUENCE</scope>
    <source>
        <strain evidence="12">821</strain>
    </source>
</reference>
<evidence type="ECO:0000313" key="13">
    <source>
        <dbReference type="Proteomes" id="UP000757232"/>
    </source>
</evidence>
<feature type="binding site" evidence="9">
    <location>
        <position position="478"/>
    </location>
    <ligand>
        <name>ATP</name>
        <dbReference type="ChEBI" id="CHEBI:30616"/>
    </ligand>
</feature>
<proteinExistence type="predicted"/>
<evidence type="ECO:0000256" key="8">
    <source>
        <dbReference type="ARBA" id="ARBA00048679"/>
    </source>
</evidence>
<name>A0A9Q5N868_SANBA</name>
<feature type="region of interest" description="Disordered" evidence="10">
    <location>
        <begin position="367"/>
        <end position="392"/>
    </location>
</feature>
<dbReference type="GO" id="GO:0004674">
    <property type="term" value="F:protein serine/threonine kinase activity"/>
    <property type="evidence" value="ECO:0007669"/>
    <property type="project" value="UniProtKB-KW"/>
</dbReference>
<comment type="caution">
    <text evidence="12">The sequence shown here is derived from an EMBL/GenBank/DDBJ whole genome shotgun (WGS) entry which is preliminary data.</text>
</comment>
<dbReference type="PANTHER" id="PTHR24343:SF137">
    <property type="entry name" value="SERINE_THREONINE-PROTEIN KINASE HRK1"/>
    <property type="match status" value="1"/>
</dbReference>
<evidence type="ECO:0000256" key="10">
    <source>
        <dbReference type="SAM" id="MobiDB-lite"/>
    </source>
</evidence>
<dbReference type="GO" id="GO:0005524">
    <property type="term" value="F:ATP binding"/>
    <property type="evidence" value="ECO:0007669"/>
    <property type="project" value="UniProtKB-UniRule"/>
</dbReference>
<evidence type="ECO:0000256" key="7">
    <source>
        <dbReference type="ARBA" id="ARBA00047899"/>
    </source>
</evidence>
<feature type="domain" description="Protein kinase" evidence="11">
    <location>
        <begin position="447"/>
        <end position="936"/>
    </location>
</feature>
<comment type="catalytic activity">
    <reaction evidence="8">
        <text>L-seryl-[protein] + ATP = O-phospho-L-seryl-[protein] + ADP + H(+)</text>
        <dbReference type="Rhea" id="RHEA:17989"/>
        <dbReference type="Rhea" id="RHEA-COMP:9863"/>
        <dbReference type="Rhea" id="RHEA-COMP:11604"/>
        <dbReference type="ChEBI" id="CHEBI:15378"/>
        <dbReference type="ChEBI" id="CHEBI:29999"/>
        <dbReference type="ChEBI" id="CHEBI:30616"/>
        <dbReference type="ChEBI" id="CHEBI:83421"/>
        <dbReference type="ChEBI" id="CHEBI:456216"/>
        <dbReference type="EC" id="2.7.11.1"/>
    </reaction>
</comment>
<keyword evidence="2" id="KW-0723">Serine/threonine-protein kinase</keyword>
<keyword evidence="13" id="KW-1185">Reference proteome</keyword>
<dbReference type="InterPro" id="IPR011009">
    <property type="entry name" value="Kinase-like_dom_sf"/>
</dbReference>
<feature type="region of interest" description="Disordered" evidence="10">
    <location>
        <begin position="1"/>
        <end position="226"/>
    </location>
</feature>
<dbReference type="InterPro" id="IPR017441">
    <property type="entry name" value="Protein_kinase_ATP_BS"/>
</dbReference>